<dbReference type="NCBIfam" id="NF006829">
    <property type="entry name" value="PRK09352.1"/>
    <property type="match status" value="1"/>
</dbReference>
<dbReference type="CDD" id="cd00830">
    <property type="entry name" value="KAS_III"/>
    <property type="match status" value="1"/>
</dbReference>
<comment type="catalytic activity">
    <reaction evidence="12">
        <text>2-methylpropanoyl-CoA + malonyl-[ACP] + H(+) = 4-methyl-3-oxopentanoyl-[ACP] + CO2 + CoA</text>
        <dbReference type="Rhea" id="RHEA:42268"/>
        <dbReference type="Rhea" id="RHEA-COMP:9623"/>
        <dbReference type="Rhea" id="RHEA-COMP:9940"/>
        <dbReference type="ChEBI" id="CHEBI:15378"/>
        <dbReference type="ChEBI" id="CHEBI:16526"/>
        <dbReference type="ChEBI" id="CHEBI:57287"/>
        <dbReference type="ChEBI" id="CHEBI:57338"/>
        <dbReference type="ChEBI" id="CHEBI:78449"/>
        <dbReference type="ChEBI" id="CHEBI:78820"/>
        <dbReference type="EC" id="2.3.1.300"/>
    </reaction>
    <physiologicalReaction direction="left-to-right" evidence="12">
        <dbReference type="Rhea" id="RHEA:42269"/>
    </physiologicalReaction>
</comment>
<dbReference type="SUPFAM" id="SSF53901">
    <property type="entry name" value="Thiolase-like"/>
    <property type="match status" value="1"/>
</dbReference>
<comment type="subcellular location">
    <subcellularLocation>
        <location evidence="14">Cytoplasm</location>
    </subcellularLocation>
</comment>
<dbReference type="PANTHER" id="PTHR43091">
    <property type="entry name" value="3-OXOACYL-[ACYL-CARRIER-PROTEIN] SYNTHASE"/>
    <property type="match status" value="1"/>
</dbReference>
<keyword evidence="7 14" id="KW-0275">Fatty acid biosynthesis</keyword>
<evidence type="ECO:0000256" key="12">
    <source>
        <dbReference type="ARBA" id="ARBA00052467"/>
    </source>
</evidence>
<name>A0A9D1NI78_9FIRM</name>
<keyword evidence="3 14" id="KW-0444">Lipid biosynthesis</keyword>
<comment type="subunit">
    <text evidence="14">Homodimer.</text>
</comment>
<comment type="pathway">
    <text evidence="1 14">Lipid metabolism; fatty acid biosynthesis.</text>
</comment>
<dbReference type="PANTHER" id="PTHR43091:SF1">
    <property type="entry name" value="BETA-KETOACYL-[ACYL-CARRIER-PROTEIN] SYNTHASE III, CHLOROPLASTIC"/>
    <property type="match status" value="1"/>
</dbReference>
<feature type="active site" evidence="14">
    <location>
        <position position="251"/>
    </location>
</feature>
<comment type="domain">
    <text evidence="14">The last Arg residue of the ACP-binding site is essential for the weak association between ACP/AcpP and FabH.</text>
</comment>
<dbReference type="HAMAP" id="MF_01815">
    <property type="entry name" value="FabH"/>
    <property type="match status" value="1"/>
</dbReference>
<dbReference type="Pfam" id="PF08541">
    <property type="entry name" value="ACP_syn_III_C"/>
    <property type="match status" value="1"/>
</dbReference>
<evidence type="ECO:0000256" key="4">
    <source>
        <dbReference type="ARBA" id="ARBA00022679"/>
    </source>
</evidence>
<evidence type="ECO:0000256" key="8">
    <source>
        <dbReference type="ARBA" id="ARBA00023268"/>
    </source>
</evidence>
<feature type="domain" description="Beta-ketoacyl-[acyl-carrier-protein] synthase III N-terminal" evidence="16">
    <location>
        <begin position="106"/>
        <end position="183"/>
    </location>
</feature>
<dbReference type="EMBL" id="DVOF01000142">
    <property type="protein sequence ID" value="HIV02913.1"/>
    <property type="molecule type" value="Genomic_DNA"/>
</dbReference>
<comment type="catalytic activity">
    <reaction evidence="10">
        <text>malonyl-[ACP] + acetyl-CoA + H(+) = 3-oxobutanoyl-[ACP] + CO2 + CoA</text>
        <dbReference type="Rhea" id="RHEA:12080"/>
        <dbReference type="Rhea" id="RHEA-COMP:9623"/>
        <dbReference type="Rhea" id="RHEA-COMP:9625"/>
        <dbReference type="ChEBI" id="CHEBI:15378"/>
        <dbReference type="ChEBI" id="CHEBI:16526"/>
        <dbReference type="ChEBI" id="CHEBI:57287"/>
        <dbReference type="ChEBI" id="CHEBI:57288"/>
        <dbReference type="ChEBI" id="CHEBI:78449"/>
        <dbReference type="ChEBI" id="CHEBI:78450"/>
        <dbReference type="EC" id="2.3.1.180"/>
    </reaction>
    <physiologicalReaction direction="left-to-right" evidence="10">
        <dbReference type="Rhea" id="RHEA:12081"/>
    </physiologicalReaction>
</comment>
<evidence type="ECO:0000256" key="13">
    <source>
        <dbReference type="ARBA" id="ARBA00052985"/>
    </source>
</evidence>
<evidence type="ECO:0000256" key="14">
    <source>
        <dbReference type="HAMAP-Rule" id="MF_01815"/>
    </source>
</evidence>
<evidence type="ECO:0000256" key="2">
    <source>
        <dbReference type="ARBA" id="ARBA00008642"/>
    </source>
</evidence>
<comment type="catalytic activity">
    <reaction evidence="13">
        <text>3-methylbutanoyl-CoA + malonyl-[ACP] + H(+) = 5-methyl-3-oxohexanoyl-[ACP] + CO2 + CoA</text>
        <dbReference type="Rhea" id="RHEA:42272"/>
        <dbReference type="Rhea" id="RHEA-COMP:9623"/>
        <dbReference type="Rhea" id="RHEA-COMP:9941"/>
        <dbReference type="ChEBI" id="CHEBI:15378"/>
        <dbReference type="ChEBI" id="CHEBI:16526"/>
        <dbReference type="ChEBI" id="CHEBI:57287"/>
        <dbReference type="ChEBI" id="CHEBI:57345"/>
        <dbReference type="ChEBI" id="CHEBI:78449"/>
        <dbReference type="ChEBI" id="CHEBI:78822"/>
        <dbReference type="EC" id="2.3.1.300"/>
    </reaction>
    <physiologicalReaction direction="left-to-right" evidence="13">
        <dbReference type="Rhea" id="RHEA:42273"/>
    </physiologicalReaction>
</comment>
<evidence type="ECO:0000259" key="16">
    <source>
        <dbReference type="Pfam" id="PF08545"/>
    </source>
</evidence>
<comment type="catalytic activity">
    <reaction evidence="11">
        <text>(2S)-2-methylbutanoyl-CoA + malonyl-[ACP] + H(+) = (4S)-4-methyl-3-oxohexanoyl-[ACP] + CO2 + CoA</text>
        <dbReference type="Rhea" id="RHEA:42276"/>
        <dbReference type="Rhea" id="RHEA-COMP:9623"/>
        <dbReference type="Rhea" id="RHEA-COMP:17148"/>
        <dbReference type="ChEBI" id="CHEBI:15378"/>
        <dbReference type="ChEBI" id="CHEBI:16526"/>
        <dbReference type="ChEBI" id="CHEBI:57287"/>
        <dbReference type="ChEBI" id="CHEBI:78449"/>
        <dbReference type="ChEBI" id="CHEBI:88166"/>
        <dbReference type="ChEBI" id="CHEBI:167462"/>
        <dbReference type="EC" id="2.3.1.300"/>
    </reaction>
    <physiologicalReaction direction="left-to-right" evidence="11">
        <dbReference type="Rhea" id="RHEA:42277"/>
    </physiologicalReaction>
</comment>
<keyword evidence="5 14" id="KW-0276">Fatty acid metabolism</keyword>
<dbReference type="Proteomes" id="UP000886743">
    <property type="component" value="Unassembled WGS sequence"/>
</dbReference>
<accession>A0A9D1NI78</accession>
<dbReference type="InterPro" id="IPR004655">
    <property type="entry name" value="FabH"/>
</dbReference>
<proteinExistence type="inferred from homology"/>
<dbReference type="InterPro" id="IPR013751">
    <property type="entry name" value="ACP_syn_III_N"/>
</dbReference>
<keyword evidence="14" id="KW-0963">Cytoplasm</keyword>
<dbReference type="GO" id="GO:0033818">
    <property type="term" value="F:beta-ketoacyl-acyl-carrier-protein synthase III activity"/>
    <property type="evidence" value="ECO:0007669"/>
    <property type="project" value="UniProtKB-UniRule"/>
</dbReference>
<feature type="active site" evidence="14">
    <location>
        <position position="112"/>
    </location>
</feature>
<evidence type="ECO:0000259" key="15">
    <source>
        <dbReference type="Pfam" id="PF08541"/>
    </source>
</evidence>
<dbReference type="GO" id="GO:0006633">
    <property type="term" value="P:fatty acid biosynthetic process"/>
    <property type="evidence" value="ECO:0007669"/>
    <property type="project" value="UniProtKB-UniRule"/>
</dbReference>
<organism evidence="17 18">
    <name type="scientific">Candidatus Aphodoplasma excrementigallinarum</name>
    <dbReference type="NCBI Taxonomy" id="2840673"/>
    <lineage>
        <taxon>Bacteria</taxon>
        <taxon>Bacillati</taxon>
        <taxon>Bacillota</taxon>
        <taxon>Clostridia</taxon>
        <taxon>Eubacteriales</taxon>
        <taxon>Candidatus Aphodoplasma</taxon>
    </lineage>
</organism>
<protein>
    <recommendedName>
        <fullName evidence="14">Beta-ketoacyl-[acyl-carrier-protein] synthase III</fullName>
        <shortName evidence="14">Beta-ketoacyl-ACP synthase III</shortName>
        <shortName evidence="14">KAS III</shortName>
        <ecNumber evidence="14">2.3.1.180</ecNumber>
    </recommendedName>
    <alternativeName>
        <fullName evidence="14">3-oxoacyl-[acyl-carrier-protein] synthase 3</fullName>
    </alternativeName>
    <alternativeName>
        <fullName evidence="14">3-oxoacyl-[acyl-carrier-protein] synthase III</fullName>
    </alternativeName>
</protein>
<evidence type="ECO:0000256" key="1">
    <source>
        <dbReference type="ARBA" id="ARBA00005194"/>
    </source>
</evidence>
<evidence type="ECO:0000256" key="11">
    <source>
        <dbReference type="ARBA" id="ARBA00052407"/>
    </source>
</evidence>
<evidence type="ECO:0000313" key="17">
    <source>
        <dbReference type="EMBL" id="HIV02913.1"/>
    </source>
</evidence>
<reference evidence="17" key="2">
    <citation type="journal article" date="2021" name="PeerJ">
        <title>Extensive microbial diversity within the chicken gut microbiome revealed by metagenomics and culture.</title>
        <authorList>
            <person name="Gilroy R."/>
            <person name="Ravi A."/>
            <person name="Getino M."/>
            <person name="Pursley I."/>
            <person name="Horton D.L."/>
            <person name="Alikhan N.F."/>
            <person name="Baker D."/>
            <person name="Gharbi K."/>
            <person name="Hall N."/>
            <person name="Watson M."/>
            <person name="Adriaenssens E.M."/>
            <person name="Foster-Nyarko E."/>
            <person name="Jarju S."/>
            <person name="Secka A."/>
            <person name="Antonio M."/>
            <person name="Oren A."/>
            <person name="Chaudhuri R.R."/>
            <person name="La Ragione R."/>
            <person name="Hildebrand F."/>
            <person name="Pallen M.J."/>
        </authorList>
    </citation>
    <scope>NUCLEOTIDE SEQUENCE</scope>
    <source>
        <strain evidence="17">4920</strain>
    </source>
</reference>
<keyword evidence="9 14" id="KW-0012">Acyltransferase</keyword>
<dbReference type="FunFam" id="3.40.47.10:FF:000004">
    <property type="entry name" value="3-oxoacyl-[acyl-carrier-protein] synthase 3"/>
    <property type="match status" value="1"/>
</dbReference>
<dbReference type="GO" id="GO:0005737">
    <property type="term" value="C:cytoplasm"/>
    <property type="evidence" value="ECO:0007669"/>
    <property type="project" value="UniProtKB-SubCell"/>
</dbReference>
<dbReference type="InterPro" id="IPR016039">
    <property type="entry name" value="Thiolase-like"/>
</dbReference>
<dbReference type="NCBIfam" id="TIGR00747">
    <property type="entry name" value="fabH"/>
    <property type="match status" value="1"/>
</dbReference>
<keyword evidence="6 14" id="KW-0443">Lipid metabolism</keyword>
<evidence type="ECO:0000256" key="9">
    <source>
        <dbReference type="ARBA" id="ARBA00023315"/>
    </source>
</evidence>
<dbReference type="Pfam" id="PF08545">
    <property type="entry name" value="ACP_syn_III"/>
    <property type="match status" value="1"/>
</dbReference>
<comment type="caution">
    <text evidence="17">The sequence shown here is derived from an EMBL/GenBank/DDBJ whole genome shotgun (WGS) entry which is preliminary data.</text>
</comment>
<evidence type="ECO:0000313" key="18">
    <source>
        <dbReference type="Proteomes" id="UP000886743"/>
    </source>
</evidence>
<dbReference type="InterPro" id="IPR013747">
    <property type="entry name" value="ACP_syn_III_C"/>
</dbReference>
<keyword evidence="8 14" id="KW-0511">Multifunctional enzyme</keyword>
<comment type="similarity">
    <text evidence="2 14">Belongs to the thiolase-like superfamily. FabH family.</text>
</comment>
<evidence type="ECO:0000256" key="6">
    <source>
        <dbReference type="ARBA" id="ARBA00023098"/>
    </source>
</evidence>
<dbReference type="GO" id="GO:0004315">
    <property type="term" value="F:3-oxoacyl-[acyl-carrier-protein] synthase activity"/>
    <property type="evidence" value="ECO:0007669"/>
    <property type="project" value="InterPro"/>
</dbReference>
<dbReference type="EC" id="2.3.1.180" evidence="14"/>
<feature type="region of interest" description="ACP-binding" evidence="14">
    <location>
        <begin position="252"/>
        <end position="256"/>
    </location>
</feature>
<dbReference type="AlphaFoldDB" id="A0A9D1NI78"/>
<evidence type="ECO:0000256" key="3">
    <source>
        <dbReference type="ARBA" id="ARBA00022516"/>
    </source>
</evidence>
<evidence type="ECO:0000256" key="5">
    <source>
        <dbReference type="ARBA" id="ARBA00022832"/>
    </source>
</evidence>
<feature type="active site" evidence="14">
    <location>
        <position position="281"/>
    </location>
</feature>
<evidence type="ECO:0000256" key="10">
    <source>
        <dbReference type="ARBA" id="ARBA00051096"/>
    </source>
</evidence>
<dbReference type="Gene3D" id="3.40.47.10">
    <property type="match status" value="1"/>
</dbReference>
<evidence type="ECO:0000256" key="7">
    <source>
        <dbReference type="ARBA" id="ARBA00023160"/>
    </source>
</evidence>
<sequence length="324" mass="34670">MRAKLLGGGYYVPDRVLTNADLEKMVDTSDEWIVRRTGIRERRIADEDMYSSDMAVIAARRALENTGTKAEEIDLILVATCTPDMFTPSVACMVQAQLGAPQAAALDVNSACAGFIAALTVANQFIGTGYYKKILVIGAENLTKMTDYKDRNTCILFGDGAGAFVVEASEEGGILATDIGADGAGGRNLTSLAFRNDEAEIAKRVSGNKQTLWMDGSEVLKFAVRIMVQSTRTVLEKAGLTLDDISLIVPHQANIRIIDGAVKRLGISHDKAFVNIEKYGNISSACIPIALCQAIEEGRAKKGDKIVLVGFGGGLTWGSAVIEL</sequence>
<reference evidence="17" key="1">
    <citation type="submission" date="2020-10" db="EMBL/GenBank/DDBJ databases">
        <authorList>
            <person name="Gilroy R."/>
        </authorList>
    </citation>
    <scope>NUCLEOTIDE SEQUENCE</scope>
    <source>
        <strain evidence="17">4920</strain>
    </source>
</reference>
<gene>
    <name evidence="14" type="primary">fabH</name>
    <name evidence="17" type="ORF">IAC74_05005</name>
</gene>
<comment type="function">
    <text evidence="14">Catalyzes the condensation reaction of fatty acid synthesis by the addition to an acyl acceptor of two carbons from malonyl-ACP. Catalyzes the first condensation reaction which initiates fatty acid synthesis and may therefore play a role in governing the total rate of fatty acid production. Possesses both acetoacetyl-ACP synthase and acetyl transacylase activities. Its substrate specificity determines the biosynthesis of branched-chain and/or straight-chain of fatty acids.</text>
</comment>
<keyword evidence="4 14" id="KW-0808">Transferase</keyword>
<feature type="domain" description="Beta-ketoacyl-[acyl-carrier-protein] synthase III C-terminal" evidence="15">
    <location>
        <begin position="235"/>
        <end position="323"/>
    </location>
</feature>